<proteinExistence type="predicted"/>
<dbReference type="Pfam" id="PF24092">
    <property type="entry name" value="DUF7373_C"/>
    <property type="match status" value="1"/>
</dbReference>
<accession>A0A7K0D388</accession>
<sequence>MVDPADVDPSLKYSINAWGIQPLPTPRKAIALLAKPVSKVLEHYRMIAGCAIDGSDAEYATVDSPASARQLIVIVLRFPDEPTASVVASKIDSTDSELNSANVAVSVDGYPNAHAHWRPGLPTMAASIAHGPYVVSLLLRNQTADQQALTGLARTAFDKQLPMLDHFSATPEDRFQSLPLDQDGMLRRLVPYAPNRWPYPAVVAFSNTTDATLSQEGSVNPFGLVFEGRAARLWYRVTYDTGVDAIAENNFTQLYRHFDTVKARKHFNTMLQKLISNTAQQRLPDIPGADDTACFSNPSLQDYAQYSAPYTCITLYGRYIGILLGRDKVNTQHRIAAQYGLLMNTDSE</sequence>
<gene>
    <name evidence="3" type="ORF">NRB20_24930</name>
</gene>
<dbReference type="RefSeq" id="WP_153410157.1">
    <property type="nucleotide sequence ID" value="NZ_WEGK01000004.1"/>
</dbReference>
<feature type="domain" description="DUF7373" evidence="1">
    <location>
        <begin position="1"/>
        <end position="180"/>
    </location>
</feature>
<dbReference type="OrthoDB" id="5171545at2"/>
<name>A0A7K0D388_9NOCA</name>
<dbReference type="Pfam" id="PF24088">
    <property type="entry name" value="DUF7373"/>
    <property type="match status" value="1"/>
</dbReference>
<reference evidence="3 4" key="1">
    <citation type="submission" date="2019-10" db="EMBL/GenBank/DDBJ databases">
        <title>Nocardia macrotermitis sp. nov. and Nocardia aurantia sp. nov., isolated from the gut of fungus growing-termite Macrotermes natalensis.</title>
        <authorList>
            <person name="Benndorf R."/>
            <person name="Schwitalla J."/>
            <person name="Martin K."/>
            <person name="De Beer W."/>
            <person name="Kaster A.-K."/>
            <person name="Vollmers J."/>
            <person name="Poulsen M."/>
            <person name="Beemelmanns C."/>
        </authorList>
    </citation>
    <scope>NUCLEOTIDE SEQUENCE [LARGE SCALE GENOMIC DNA]</scope>
    <source>
        <strain evidence="3 4">RB20</strain>
    </source>
</reference>
<dbReference type="Proteomes" id="UP000438448">
    <property type="component" value="Unassembled WGS sequence"/>
</dbReference>
<comment type="caution">
    <text evidence="3">The sequence shown here is derived from an EMBL/GenBank/DDBJ whole genome shotgun (WGS) entry which is preliminary data.</text>
</comment>
<protein>
    <submittedName>
        <fullName evidence="3">Uncharacterized protein</fullName>
    </submittedName>
</protein>
<evidence type="ECO:0000259" key="1">
    <source>
        <dbReference type="Pfam" id="PF24088"/>
    </source>
</evidence>
<keyword evidence="4" id="KW-1185">Reference proteome</keyword>
<dbReference type="InterPro" id="IPR056463">
    <property type="entry name" value="DUF7373_C"/>
</dbReference>
<dbReference type="EMBL" id="WEGK01000004">
    <property type="protein sequence ID" value="MQY19404.1"/>
    <property type="molecule type" value="Genomic_DNA"/>
</dbReference>
<dbReference type="InterPro" id="IPR055797">
    <property type="entry name" value="DUF7373"/>
</dbReference>
<evidence type="ECO:0000259" key="2">
    <source>
        <dbReference type="Pfam" id="PF24092"/>
    </source>
</evidence>
<evidence type="ECO:0000313" key="3">
    <source>
        <dbReference type="EMBL" id="MQY19404.1"/>
    </source>
</evidence>
<organism evidence="3 4">
    <name type="scientific">Nocardia macrotermitis</name>
    <dbReference type="NCBI Taxonomy" id="2585198"/>
    <lineage>
        <taxon>Bacteria</taxon>
        <taxon>Bacillati</taxon>
        <taxon>Actinomycetota</taxon>
        <taxon>Actinomycetes</taxon>
        <taxon>Mycobacteriales</taxon>
        <taxon>Nocardiaceae</taxon>
        <taxon>Nocardia</taxon>
    </lineage>
</organism>
<evidence type="ECO:0000313" key="4">
    <source>
        <dbReference type="Proteomes" id="UP000438448"/>
    </source>
</evidence>
<dbReference type="AlphaFoldDB" id="A0A7K0D388"/>
<feature type="domain" description="DUF7373" evidence="2">
    <location>
        <begin position="229"/>
        <end position="344"/>
    </location>
</feature>